<comment type="caution">
    <text evidence="2">The sequence shown here is derived from an EMBL/GenBank/DDBJ whole genome shotgun (WGS) entry which is preliminary data.</text>
</comment>
<dbReference type="EMBL" id="CACRXK020004181">
    <property type="protein sequence ID" value="CAB4001787.1"/>
    <property type="molecule type" value="Genomic_DNA"/>
</dbReference>
<protein>
    <submittedName>
        <fullName evidence="2">Uncharacterized protein</fullName>
    </submittedName>
</protein>
<dbReference type="AlphaFoldDB" id="A0A7D9I542"/>
<name>A0A7D9I542_PARCT</name>
<feature type="compositionally biased region" description="Basic and acidic residues" evidence="1">
    <location>
        <begin position="33"/>
        <end position="50"/>
    </location>
</feature>
<sequence>MTEVEDALEDILEIEDASAKQVEYESDIKVKEKQSAEDMRKKAVEKLGETHKRKGDKKRMKCSKK</sequence>
<keyword evidence="3" id="KW-1185">Reference proteome</keyword>
<evidence type="ECO:0000256" key="1">
    <source>
        <dbReference type="SAM" id="MobiDB-lite"/>
    </source>
</evidence>
<organism evidence="2 3">
    <name type="scientific">Paramuricea clavata</name>
    <name type="common">Red gorgonian</name>
    <name type="synonym">Violescent sea-whip</name>
    <dbReference type="NCBI Taxonomy" id="317549"/>
    <lineage>
        <taxon>Eukaryota</taxon>
        <taxon>Metazoa</taxon>
        <taxon>Cnidaria</taxon>
        <taxon>Anthozoa</taxon>
        <taxon>Octocorallia</taxon>
        <taxon>Malacalcyonacea</taxon>
        <taxon>Plexauridae</taxon>
        <taxon>Paramuricea</taxon>
    </lineage>
</organism>
<dbReference type="Proteomes" id="UP001152795">
    <property type="component" value="Unassembled WGS sequence"/>
</dbReference>
<proteinExistence type="predicted"/>
<accession>A0A7D9I542</accession>
<feature type="region of interest" description="Disordered" evidence="1">
    <location>
        <begin position="33"/>
        <end position="65"/>
    </location>
</feature>
<gene>
    <name evidence="2" type="ORF">PACLA_8A005214</name>
</gene>
<evidence type="ECO:0000313" key="2">
    <source>
        <dbReference type="EMBL" id="CAB4001787.1"/>
    </source>
</evidence>
<feature type="compositionally biased region" description="Basic residues" evidence="1">
    <location>
        <begin position="51"/>
        <end position="65"/>
    </location>
</feature>
<evidence type="ECO:0000313" key="3">
    <source>
        <dbReference type="Proteomes" id="UP001152795"/>
    </source>
</evidence>
<reference evidence="2" key="1">
    <citation type="submission" date="2020-04" db="EMBL/GenBank/DDBJ databases">
        <authorList>
            <person name="Alioto T."/>
            <person name="Alioto T."/>
            <person name="Gomez Garrido J."/>
        </authorList>
    </citation>
    <scope>NUCLEOTIDE SEQUENCE</scope>
    <source>
        <strain evidence="2">A484AB</strain>
    </source>
</reference>